<feature type="binding site" evidence="14">
    <location>
        <position position="213"/>
    </location>
    <ligand>
        <name>NADP(+)</name>
        <dbReference type="ChEBI" id="CHEBI:58349"/>
    </ligand>
</feature>
<evidence type="ECO:0000256" key="2">
    <source>
        <dbReference type="ARBA" id="ARBA00004882"/>
    </source>
</evidence>
<dbReference type="InterPro" id="IPR016193">
    <property type="entry name" value="Cytidine_deaminase-like"/>
</dbReference>
<feature type="binding site" evidence="14">
    <location>
        <position position="183"/>
    </location>
    <ligand>
        <name>substrate</name>
    </ligand>
</feature>
<feature type="binding site" evidence="14">
    <location>
        <position position="181"/>
    </location>
    <ligand>
        <name>substrate</name>
    </ligand>
</feature>
<gene>
    <name evidence="17" type="ORF">EV679_0038</name>
</gene>
<dbReference type="InterPro" id="IPR004794">
    <property type="entry name" value="Eubact_RibD"/>
</dbReference>
<dbReference type="PIRSF" id="PIRSF006769">
    <property type="entry name" value="RibD"/>
    <property type="match status" value="1"/>
</dbReference>
<feature type="binding site" evidence="14">
    <location>
        <position position="167"/>
    </location>
    <ligand>
        <name>substrate</name>
    </ligand>
</feature>
<keyword evidence="10 12" id="KW-0560">Oxidoreductase</keyword>
<dbReference type="InterPro" id="IPR024072">
    <property type="entry name" value="DHFR-like_dom_sf"/>
</dbReference>
<dbReference type="UniPathway" id="UPA00275">
    <property type="reaction ID" value="UER00401"/>
</dbReference>
<comment type="pathway">
    <text evidence="2 12">Cofactor biosynthesis; riboflavin biosynthesis; 5-amino-6-(D-ribitylamino)uracil from GTP: step 2/4.</text>
</comment>
<comment type="catalytic activity">
    <reaction evidence="12">
        <text>5-amino-6-(5-phospho-D-ribitylamino)uracil + NADP(+) = 5-amino-6-(5-phospho-D-ribosylamino)uracil + NADPH + H(+)</text>
        <dbReference type="Rhea" id="RHEA:17845"/>
        <dbReference type="ChEBI" id="CHEBI:15378"/>
        <dbReference type="ChEBI" id="CHEBI:57783"/>
        <dbReference type="ChEBI" id="CHEBI:58349"/>
        <dbReference type="ChEBI" id="CHEBI:58421"/>
        <dbReference type="ChEBI" id="CHEBI:58453"/>
        <dbReference type="EC" id="1.1.1.193"/>
    </reaction>
</comment>
<dbReference type="InterPro" id="IPR050765">
    <property type="entry name" value="Riboflavin_Biosynth_HTPR"/>
</dbReference>
<dbReference type="GO" id="GO:0050661">
    <property type="term" value="F:NADP binding"/>
    <property type="evidence" value="ECO:0007669"/>
    <property type="project" value="InterPro"/>
</dbReference>
<dbReference type="EMBL" id="SGWZ01000001">
    <property type="protein sequence ID" value="RZS72855.1"/>
    <property type="molecule type" value="Genomic_DNA"/>
</dbReference>
<dbReference type="PANTHER" id="PTHR38011:SF7">
    <property type="entry name" value="2,5-DIAMINO-6-RIBOSYLAMINO-4(3H)-PYRIMIDINONE 5'-PHOSPHATE REDUCTASE"/>
    <property type="match status" value="1"/>
</dbReference>
<feature type="binding site" evidence="14">
    <location>
        <position position="217"/>
    </location>
    <ligand>
        <name>substrate</name>
    </ligand>
</feature>
<comment type="caution">
    <text evidence="17">The sequence shown here is derived from an EMBL/GenBank/DDBJ whole genome shotgun (WGS) entry which is preliminary data.</text>
</comment>
<comment type="similarity">
    <text evidence="4 12">In the N-terminal section; belongs to the cytidine and deoxycytidylate deaminase family.</text>
</comment>
<feature type="binding site" evidence="14">
    <location>
        <position position="304"/>
    </location>
    <ligand>
        <name>substrate</name>
    </ligand>
</feature>
<evidence type="ECO:0000256" key="7">
    <source>
        <dbReference type="ARBA" id="ARBA00022723"/>
    </source>
</evidence>
<evidence type="ECO:0000256" key="4">
    <source>
        <dbReference type="ARBA" id="ARBA00005259"/>
    </source>
</evidence>
<dbReference type="EC" id="3.5.4.26" evidence="12"/>
<evidence type="ECO:0000256" key="3">
    <source>
        <dbReference type="ARBA" id="ARBA00004910"/>
    </source>
</evidence>
<keyword evidence="9 12" id="KW-0521">NADP</keyword>
<keyword evidence="11" id="KW-0511">Multifunctional enzyme</keyword>
<evidence type="ECO:0000259" key="16">
    <source>
        <dbReference type="PROSITE" id="PS51747"/>
    </source>
</evidence>
<dbReference type="PROSITE" id="PS00903">
    <property type="entry name" value="CYT_DCMP_DEAMINASES_1"/>
    <property type="match status" value="1"/>
</dbReference>
<evidence type="ECO:0000256" key="15">
    <source>
        <dbReference type="PIRSR" id="PIRSR006769-3"/>
    </source>
</evidence>
<protein>
    <recommendedName>
        <fullName evidence="12">Riboflavin biosynthesis protein RibD</fullName>
    </recommendedName>
    <domain>
        <recommendedName>
            <fullName evidence="12">Diaminohydroxyphosphoribosylaminopyrimidine deaminase</fullName>
            <shortName evidence="12">DRAP deaminase</shortName>
            <ecNumber evidence="12">3.5.4.26</ecNumber>
        </recommendedName>
        <alternativeName>
            <fullName evidence="12">Riboflavin-specific deaminase</fullName>
        </alternativeName>
    </domain>
    <domain>
        <recommendedName>
            <fullName evidence="12">5-amino-6-(5-phosphoribosylamino)uracil reductase</fullName>
            <ecNumber evidence="12">1.1.1.193</ecNumber>
        </recommendedName>
        <alternativeName>
            <fullName evidence="12">HTP reductase</fullName>
        </alternativeName>
    </domain>
</protein>
<dbReference type="SUPFAM" id="SSF53927">
    <property type="entry name" value="Cytidine deaminase-like"/>
    <property type="match status" value="1"/>
</dbReference>
<comment type="similarity">
    <text evidence="5 12">In the C-terminal section; belongs to the HTP reductase family.</text>
</comment>
<dbReference type="Gene3D" id="3.40.140.10">
    <property type="entry name" value="Cytidine Deaminase, domain 2"/>
    <property type="match status" value="1"/>
</dbReference>
<feature type="binding site" evidence="14">
    <location>
        <position position="197"/>
    </location>
    <ligand>
        <name>substrate</name>
    </ligand>
</feature>
<evidence type="ECO:0000313" key="17">
    <source>
        <dbReference type="EMBL" id="RZS72855.1"/>
    </source>
</evidence>
<keyword evidence="12" id="KW-0378">Hydrolase</keyword>
<dbReference type="CDD" id="cd01284">
    <property type="entry name" value="Riboflavin_deaminase-reductase"/>
    <property type="match status" value="1"/>
</dbReference>
<dbReference type="Gene3D" id="3.40.430.10">
    <property type="entry name" value="Dihydrofolate Reductase, subunit A"/>
    <property type="match status" value="1"/>
</dbReference>
<comment type="cofactor">
    <cofactor evidence="12 15">
        <name>Zn(2+)</name>
        <dbReference type="ChEBI" id="CHEBI:29105"/>
    </cofactor>
    <text evidence="12 15">Binds 1 zinc ion.</text>
</comment>
<dbReference type="GO" id="GO:0008835">
    <property type="term" value="F:diaminohydroxyphosphoribosylaminopyrimidine deaminase activity"/>
    <property type="evidence" value="ECO:0007669"/>
    <property type="project" value="UniProtKB-EC"/>
</dbReference>
<evidence type="ECO:0000256" key="11">
    <source>
        <dbReference type="ARBA" id="ARBA00023268"/>
    </source>
</evidence>
<dbReference type="InterPro" id="IPR002125">
    <property type="entry name" value="CMP_dCMP_dom"/>
</dbReference>
<sequence length="384" mass="40823">MRRIKETSMADQDIAWMRQALALAEAVTNITTPNPRVGCVIVRDGVVLGAGATQAVGGPHAEVCALRDAAARGADVRGATAYVTLEPCSHFGRTPPCCDALVAAGLGRVVAAMGDPNPLVNGRGMARLRAAGIQTVAGICEEEALALNIGFVARMSRGTPWAWLKTAASLDGRSALENGQSQWITGPQARDDGHRWRARSCVVLTGIGTVLHDNPRLNVRALETPRQPRKALIDGDFRLPEDALLIEGAPLLVFTAREDDAKAARLAQRGVQVILLPGERPGTVDLPAVMQWLAADGVNEVHVEAGPGLNGALLRAGCVDELISYVAPVLLGDAQPMARLPALSSLAQARRFEFTDMVRLGADVRVRARVAEHWDALRAQVRLG</sequence>
<comment type="pathway">
    <text evidence="3 12">Cofactor biosynthesis; riboflavin biosynthesis; 5-amino-6-(D-ribitylamino)uracil from GTP: step 3/4.</text>
</comment>
<keyword evidence="8 12" id="KW-0862">Zinc</keyword>
<name>A0A4Q7MXG6_9BURK</name>
<feature type="active site" description="Proton donor" evidence="13">
    <location>
        <position position="62"/>
    </location>
</feature>
<dbReference type="EC" id="1.1.1.193" evidence="12"/>
<keyword evidence="6 12" id="KW-0686">Riboflavin biosynthesis</keyword>
<evidence type="ECO:0000313" key="18">
    <source>
        <dbReference type="Proteomes" id="UP000292039"/>
    </source>
</evidence>
<evidence type="ECO:0000256" key="5">
    <source>
        <dbReference type="ARBA" id="ARBA00007417"/>
    </source>
</evidence>
<proteinExistence type="inferred from homology"/>
<dbReference type="SUPFAM" id="SSF53597">
    <property type="entry name" value="Dihydrofolate reductase-like"/>
    <property type="match status" value="1"/>
</dbReference>
<reference evidence="17 18" key="1">
    <citation type="submission" date="2019-02" db="EMBL/GenBank/DDBJ databases">
        <title>Genomic Encyclopedia of Type Strains, Phase IV (KMG-IV): sequencing the most valuable type-strain genomes for metagenomic binning, comparative biology and taxonomic classification.</title>
        <authorList>
            <person name="Goeker M."/>
        </authorList>
    </citation>
    <scope>NUCLEOTIDE SEQUENCE [LARGE SCALE GENOMIC DNA]</scope>
    <source>
        <strain evidence="17 18">DSM 16618</strain>
    </source>
</reference>
<dbReference type="GO" id="GO:0009231">
    <property type="term" value="P:riboflavin biosynthetic process"/>
    <property type="evidence" value="ECO:0007669"/>
    <property type="project" value="UniProtKB-UniPathway"/>
</dbReference>
<accession>A0A4Q7MXG6</accession>
<feature type="binding site" evidence="15">
    <location>
        <position position="88"/>
    </location>
    <ligand>
        <name>Zn(2+)</name>
        <dbReference type="ChEBI" id="CHEBI:29105"/>
        <note>catalytic</note>
    </ligand>
</feature>
<dbReference type="InterPro" id="IPR002734">
    <property type="entry name" value="RibDG_C"/>
</dbReference>
<dbReference type="InterPro" id="IPR016192">
    <property type="entry name" value="APOBEC/CMP_deaminase_Zn-bd"/>
</dbReference>
<comment type="catalytic activity">
    <reaction evidence="12">
        <text>2,5-diamino-6-hydroxy-4-(5-phosphoribosylamino)-pyrimidine + H2O + H(+) = 5-amino-6-(5-phospho-D-ribosylamino)uracil + NH4(+)</text>
        <dbReference type="Rhea" id="RHEA:21868"/>
        <dbReference type="ChEBI" id="CHEBI:15377"/>
        <dbReference type="ChEBI" id="CHEBI:15378"/>
        <dbReference type="ChEBI" id="CHEBI:28938"/>
        <dbReference type="ChEBI" id="CHEBI:58453"/>
        <dbReference type="ChEBI" id="CHEBI:58614"/>
        <dbReference type="EC" id="3.5.4.26"/>
    </reaction>
</comment>
<feature type="domain" description="CMP/dCMP-type deaminase" evidence="16">
    <location>
        <begin position="11"/>
        <end position="136"/>
    </location>
</feature>
<evidence type="ECO:0000256" key="13">
    <source>
        <dbReference type="PIRSR" id="PIRSR006769-1"/>
    </source>
</evidence>
<organism evidence="17 18">
    <name type="scientific">Kerstersia gyiorum</name>
    <dbReference type="NCBI Taxonomy" id="206506"/>
    <lineage>
        <taxon>Bacteria</taxon>
        <taxon>Pseudomonadati</taxon>
        <taxon>Pseudomonadota</taxon>
        <taxon>Betaproteobacteria</taxon>
        <taxon>Burkholderiales</taxon>
        <taxon>Alcaligenaceae</taxon>
        <taxon>Kerstersia</taxon>
    </lineage>
</organism>
<feature type="binding site" evidence="15">
    <location>
        <position position="97"/>
    </location>
    <ligand>
        <name>Zn(2+)</name>
        <dbReference type="ChEBI" id="CHEBI:29105"/>
        <note>catalytic</note>
    </ligand>
</feature>
<feature type="binding site" evidence="14">
    <location>
        <begin position="306"/>
        <end position="312"/>
    </location>
    <ligand>
        <name>NADP(+)</name>
        <dbReference type="ChEBI" id="CHEBI:58349"/>
    </ligand>
</feature>
<keyword evidence="7 12" id="KW-0479">Metal-binding</keyword>
<dbReference type="Pfam" id="PF00383">
    <property type="entry name" value="dCMP_cyt_deam_1"/>
    <property type="match status" value="1"/>
</dbReference>
<evidence type="ECO:0000256" key="12">
    <source>
        <dbReference type="PIRNR" id="PIRNR006769"/>
    </source>
</evidence>
<dbReference type="NCBIfam" id="TIGR00326">
    <property type="entry name" value="eubact_ribD"/>
    <property type="match status" value="1"/>
</dbReference>
<evidence type="ECO:0000256" key="1">
    <source>
        <dbReference type="ARBA" id="ARBA00002151"/>
    </source>
</evidence>
<dbReference type="InterPro" id="IPR011549">
    <property type="entry name" value="RibD_C"/>
</dbReference>
<evidence type="ECO:0000256" key="9">
    <source>
        <dbReference type="ARBA" id="ARBA00022857"/>
    </source>
</evidence>
<evidence type="ECO:0000256" key="14">
    <source>
        <dbReference type="PIRSR" id="PIRSR006769-2"/>
    </source>
</evidence>
<comment type="function">
    <text evidence="1 12">Converts 2,5-diamino-6-(ribosylamino)-4(3h)-pyrimidinone 5'-phosphate into 5-amino-6-(ribosylamino)-2,4(1h,3h)-pyrimidinedione 5'-phosphate.</text>
</comment>
<dbReference type="PANTHER" id="PTHR38011">
    <property type="entry name" value="DIHYDROFOLATE REDUCTASE FAMILY PROTEIN (AFU_ORTHOLOGUE AFUA_8G06820)"/>
    <property type="match status" value="1"/>
</dbReference>
<dbReference type="PROSITE" id="PS51747">
    <property type="entry name" value="CYT_DCMP_DEAMINASES_2"/>
    <property type="match status" value="1"/>
</dbReference>
<dbReference type="GO" id="GO:0008270">
    <property type="term" value="F:zinc ion binding"/>
    <property type="evidence" value="ECO:0007669"/>
    <property type="project" value="InterPro"/>
</dbReference>
<evidence type="ECO:0000256" key="10">
    <source>
        <dbReference type="ARBA" id="ARBA00023002"/>
    </source>
</evidence>
<evidence type="ECO:0000256" key="6">
    <source>
        <dbReference type="ARBA" id="ARBA00022619"/>
    </source>
</evidence>
<dbReference type="GO" id="GO:0008703">
    <property type="term" value="F:5-amino-6-(5-phosphoribosylamino)uracil reductase activity"/>
    <property type="evidence" value="ECO:0007669"/>
    <property type="project" value="UniProtKB-EC"/>
</dbReference>
<dbReference type="Pfam" id="PF01872">
    <property type="entry name" value="RibD_C"/>
    <property type="match status" value="1"/>
</dbReference>
<feature type="binding site" evidence="14">
    <location>
        <position position="209"/>
    </location>
    <ligand>
        <name>NADP(+)</name>
        <dbReference type="ChEBI" id="CHEBI:58349"/>
    </ligand>
</feature>
<dbReference type="Proteomes" id="UP000292039">
    <property type="component" value="Unassembled WGS sequence"/>
</dbReference>
<feature type="binding site" evidence="15">
    <location>
        <position position="60"/>
    </location>
    <ligand>
        <name>Zn(2+)</name>
        <dbReference type="ChEBI" id="CHEBI:29105"/>
        <note>catalytic</note>
    </ligand>
</feature>
<dbReference type="NCBIfam" id="TIGR00227">
    <property type="entry name" value="ribD_Cterm"/>
    <property type="match status" value="1"/>
</dbReference>
<evidence type="ECO:0000256" key="8">
    <source>
        <dbReference type="ARBA" id="ARBA00022833"/>
    </source>
</evidence>
<feature type="binding site" evidence="14">
    <location>
        <position position="220"/>
    </location>
    <ligand>
        <name>substrate</name>
    </ligand>
</feature>
<dbReference type="AlphaFoldDB" id="A0A4Q7MXG6"/>